<organism evidence="2">
    <name type="scientific">marine metagenome</name>
    <dbReference type="NCBI Taxonomy" id="408172"/>
    <lineage>
        <taxon>unclassified sequences</taxon>
        <taxon>metagenomes</taxon>
        <taxon>ecological metagenomes</taxon>
    </lineage>
</organism>
<dbReference type="AlphaFoldDB" id="A0A381P2W5"/>
<sequence length="244" mass="28146">MVMYKETTGAKMIYLIRRKPDTSRDELLMHWFANHMPLVIDGQKAAAKSGRRHATKYTALLFDEDRKGYCPWDGMAQLWWSEPLPQPDVAFGTEPTDMFQVKAEPYLPWATREYVVIDGHQELTTTPNPMNAEYPLTRSGFFRVSFLVKTFSGIDYRAFFDHWLRVHVPNVKQTMEKVGGFRYVVSHSVEPELEQYAGLAELYFNDATGWDEYRDTIEPDGMEAWVDGTGMLVLRGQTEMVGIP</sequence>
<dbReference type="InterPro" id="IPR011008">
    <property type="entry name" value="Dimeric_a/b-barrel"/>
</dbReference>
<dbReference type="Pfam" id="PF07110">
    <property type="entry name" value="EthD"/>
    <property type="match status" value="1"/>
</dbReference>
<name>A0A381P2W5_9ZZZZ</name>
<dbReference type="EMBL" id="UINC01000756">
    <property type="protein sequence ID" value="SUZ60649.1"/>
    <property type="molecule type" value="Genomic_DNA"/>
</dbReference>
<reference evidence="2" key="1">
    <citation type="submission" date="2018-05" db="EMBL/GenBank/DDBJ databases">
        <authorList>
            <person name="Lanie J.A."/>
            <person name="Ng W.-L."/>
            <person name="Kazmierczak K.M."/>
            <person name="Andrzejewski T.M."/>
            <person name="Davidsen T.M."/>
            <person name="Wayne K.J."/>
            <person name="Tettelin H."/>
            <person name="Glass J.I."/>
            <person name="Rusch D."/>
            <person name="Podicherti R."/>
            <person name="Tsui H.-C.T."/>
            <person name="Winkler M.E."/>
        </authorList>
    </citation>
    <scope>NUCLEOTIDE SEQUENCE</scope>
</reference>
<accession>A0A381P2W5</accession>
<dbReference type="GO" id="GO:0016491">
    <property type="term" value="F:oxidoreductase activity"/>
    <property type="evidence" value="ECO:0007669"/>
    <property type="project" value="InterPro"/>
</dbReference>
<dbReference type="Gene3D" id="3.30.70.100">
    <property type="match status" value="2"/>
</dbReference>
<protein>
    <recommendedName>
        <fullName evidence="1">EthD domain-containing protein</fullName>
    </recommendedName>
</protein>
<evidence type="ECO:0000313" key="2">
    <source>
        <dbReference type="EMBL" id="SUZ60649.1"/>
    </source>
</evidence>
<proteinExistence type="predicted"/>
<gene>
    <name evidence="2" type="ORF">METZ01_LOCUS13503</name>
</gene>
<evidence type="ECO:0000259" key="1">
    <source>
        <dbReference type="Pfam" id="PF07110"/>
    </source>
</evidence>
<dbReference type="InterPro" id="IPR009799">
    <property type="entry name" value="EthD_dom"/>
</dbReference>
<dbReference type="SUPFAM" id="SSF54909">
    <property type="entry name" value="Dimeric alpha+beta barrel"/>
    <property type="match status" value="2"/>
</dbReference>
<feature type="domain" description="EthD" evidence="1">
    <location>
        <begin position="153"/>
        <end position="226"/>
    </location>
</feature>